<feature type="domain" description="AB hydrolase-1" evidence="5">
    <location>
        <begin position="77"/>
        <end position="221"/>
    </location>
</feature>
<evidence type="ECO:0000313" key="7">
    <source>
        <dbReference type="EMBL" id="RQP24307.1"/>
    </source>
</evidence>
<proteinExistence type="inferred from homology"/>
<evidence type="ECO:0000313" key="8">
    <source>
        <dbReference type="Proteomes" id="UP000267464"/>
    </source>
</evidence>
<dbReference type="PRINTS" id="PR00793">
    <property type="entry name" value="PROAMNOPTASE"/>
</dbReference>
<dbReference type="GO" id="GO:0006508">
    <property type="term" value="P:proteolysis"/>
    <property type="evidence" value="ECO:0007669"/>
    <property type="project" value="InterPro"/>
</dbReference>
<dbReference type="EMBL" id="QUSW01000003">
    <property type="protein sequence ID" value="RQP24307.1"/>
    <property type="molecule type" value="Genomic_DNA"/>
</dbReference>
<organism evidence="7 8">
    <name type="scientific">Piscinibacter terrae</name>
    <dbReference type="NCBI Taxonomy" id="2496871"/>
    <lineage>
        <taxon>Bacteria</taxon>
        <taxon>Pseudomonadati</taxon>
        <taxon>Pseudomonadota</taxon>
        <taxon>Betaproteobacteria</taxon>
        <taxon>Burkholderiales</taxon>
        <taxon>Sphaerotilaceae</taxon>
        <taxon>Piscinibacter</taxon>
    </lineage>
</organism>
<dbReference type="SUPFAM" id="SSF53474">
    <property type="entry name" value="alpha/beta-Hydrolases"/>
    <property type="match status" value="1"/>
</dbReference>
<keyword evidence="2 4" id="KW-0732">Signal</keyword>
<reference evidence="7 8" key="2">
    <citation type="submission" date="2018-12" db="EMBL/GenBank/DDBJ databases">
        <title>Rhizobacter gummiphilus sp. nov., a rubber-degrading bacterium isolated from the soil of a botanical garden in Japan.</title>
        <authorList>
            <person name="Shunsuke S.S."/>
        </authorList>
    </citation>
    <scope>NUCLEOTIDE SEQUENCE [LARGE SCALE GENOMIC DNA]</scope>
    <source>
        <strain evidence="7 8">S-16</strain>
    </source>
</reference>
<dbReference type="Gene3D" id="3.40.50.1820">
    <property type="entry name" value="alpha/beta hydrolase"/>
    <property type="match status" value="1"/>
</dbReference>
<dbReference type="RefSeq" id="WP_124540831.1">
    <property type="nucleotide sequence ID" value="NZ_QUSW01000003.1"/>
</dbReference>
<name>A0A3N7HQ19_9BURK</name>
<feature type="domain" description="Peptidase S33 tripeptidyl aminopeptidase-like C-terminal" evidence="6">
    <location>
        <begin position="371"/>
        <end position="454"/>
    </location>
</feature>
<dbReference type="InterPro" id="IPR000073">
    <property type="entry name" value="AB_hydrolase_1"/>
</dbReference>
<comment type="similarity">
    <text evidence="1">Belongs to the peptidase S33 family.</text>
</comment>
<dbReference type="Pfam" id="PF08386">
    <property type="entry name" value="Abhydrolase_4"/>
    <property type="match status" value="1"/>
</dbReference>
<dbReference type="PANTHER" id="PTHR43248:SF29">
    <property type="entry name" value="TRIPEPTIDYL AMINOPEPTIDASE"/>
    <property type="match status" value="1"/>
</dbReference>
<evidence type="ECO:0000259" key="5">
    <source>
        <dbReference type="Pfam" id="PF00561"/>
    </source>
</evidence>
<keyword evidence="3 7" id="KW-0378">Hydrolase</keyword>
<evidence type="ECO:0000256" key="1">
    <source>
        <dbReference type="ARBA" id="ARBA00010088"/>
    </source>
</evidence>
<dbReference type="PANTHER" id="PTHR43248">
    <property type="entry name" value="2-SUCCINYL-6-HYDROXY-2,4-CYCLOHEXADIENE-1-CARBOXYLATE SYNTHASE"/>
    <property type="match status" value="1"/>
</dbReference>
<reference evidence="7 8" key="1">
    <citation type="submission" date="2018-08" db="EMBL/GenBank/DDBJ databases">
        <authorList>
            <person name="Khan S.A."/>
            <person name="Jeon C.O."/>
            <person name="Chun B.H."/>
            <person name="Jeong S.E."/>
        </authorList>
    </citation>
    <scope>NUCLEOTIDE SEQUENCE [LARGE SCALE GENOMIC DNA]</scope>
    <source>
        <strain evidence="7 8">S-16</strain>
    </source>
</reference>
<feature type="chain" id="PRO_5018249106" evidence="4">
    <location>
        <begin position="25"/>
        <end position="490"/>
    </location>
</feature>
<dbReference type="Pfam" id="PF00561">
    <property type="entry name" value="Abhydrolase_1"/>
    <property type="match status" value="1"/>
</dbReference>
<evidence type="ECO:0000256" key="2">
    <source>
        <dbReference type="ARBA" id="ARBA00022729"/>
    </source>
</evidence>
<feature type="signal peptide" evidence="4">
    <location>
        <begin position="1"/>
        <end position="24"/>
    </location>
</feature>
<dbReference type="InterPro" id="IPR029058">
    <property type="entry name" value="AB_hydrolase_fold"/>
</dbReference>
<evidence type="ECO:0000259" key="6">
    <source>
        <dbReference type="Pfam" id="PF08386"/>
    </source>
</evidence>
<gene>
    <name evidence="7" type="ORF">DZC73_13460</name>
</gene>
<accession>A0A3N7HQ19</accession>
<comment type="caution">
    <text evidence="7">The sequence shown here is derived from an EMBL/GenBank/DDBJ whole genome shotgun (WGS) entry which is preliminary data.</text>
</comment>
<dbReference type="Proteomes" id="UP000267464">
    <property type="component" value="Unassembled WGS sequence"/>
</dbReference>
<protein>
    <submittedName>
        <fullName evidence="7">Alpha/beta hydrolase</fullName>
    </submittedName>
</protein>
<evidence type="ECO:0000256" key="3">
    <source>
        <dbReference type="ARBA" id="ARBA00022801"/>
    </source>
</evidence>
<dbReference type="InterPro" id="IPR013595">
    <property type="entry name" value="Pept_S33_TAP-like_C"/>
</dbReference>
<dbReference type="AlphaFoldDB" id="A0A3N7HQ19"/>
<sequence length="490" mass="52891">MIQALWRCLAVAALLAGAVLPSQAEEALKPCRIPGIKNEVQCGVLSRPLNPAEPAGTKIDVHYVVVPALARRKQPDPVFMLAGGPGQSAIKVAPQVMPLFTRLNNRRDIVLVDQRGTGQSAPLECEDVRHLPLADQSDTERQMKDLRECLGRLRKLPYGDLRFFTTTIAMQDLDAVRERLGAQRVDLVGASYGTRAALEYIRQFPKQVRRVVIDGVAPPDMVLPASFSTDNQAAFDAVVAACEAESACAKAYPSLRADWIALLASLPKPVTAVHPLSGKTESFTLRRDMVLGSVRGPLYSPLLASVLPMAITEAAKGRYEPLLGINSLFGSSKGTALAMGMHFSVVCAEDFPRMASAKDAPGRDFNRDFSRVYDRVCAEWPRGEVPEAFYSMAPSPAPVLVLSGSIDPVTPPRHGERAAKALGPSAMHVVVPNIGHGVLGTVPCMRDAMFRFIEAEDDAAALKLDVSCAKGVPRPPAYRPIDLSTETAKK</sequence>
<dbReference type="GO" id="GO:0008233">
    <property type="term" value="F:peptidase activity"/>
    <property type="evidence" value="ECO:0007669"/>
    <property type="project" value="InterPro"/>
</dbReference>
<dbReference type="InterPro" id="IPR002410">
    <property type="entry name" value="Peptidase_S33"/>
</dbReference>
<keyword evidence="8" id="KW-1185">Reference proteome</keyword>
<dbReference type="InterPro" id="IPR051601">
    <property type="entry name" value="Serine_prot/Carboxylest_S33"/>
</dbReference>
<evidence type="ECO:0000256" key="4">
    <source>
        <dbReference type="SAM" id="SignalP"/>
    </source>
</evidence>
<dbReference type="OrthoDB" id="9796770at2"/>